<dbReference type="GeneID" id="55565637"/>
<proteinExistence type="predicted"/>
<name>A0A2X2YEJ8_9ACTO</name>
<comment type="subcellular location">
    <subcellularLocation>
        <location evidence="1">Cell membrane</location>
        <topology evidence="1">Multi-pass membrane protein</topology>
    </subcellularLocation>
</comment>
<dbReference type="PANTHER" id="PTHR43394">
    <property type="entry name" value="ATP-DEPENDENT PERMEASE MDL1, MITOCHONDRIAL"/>
    <property type="match status" value="1"/>
</dbReference>
<dbReference type="Pfam" id="PF00664">
    <property type="entry name" value="ABC_membrane"/>
    <property type="match status" value="1"/>
</dbReference>
<dbReference type="PROSITE" id="PS00211">
    <property type="entry name" value="ABC_TRANSPORTER_1"/>
    <property type="match status" value="1"/>
</dbReference>
<dbReference type="RefSeq" id="WP_041798035.1">
    <property type="nucleotide sequence ID" value="NZ_CP068112.1"/>
</dbReference>
<dbReference type="InterPro" id="IPR027417">
    <property type="entry name" value="P-loop_NTPase"/>
</dbReference>
<evidence type="ECO:0000256" key="7">
    <source>
        <dbReference type="SAM" id="MobiDB-lite"/>
    </source>
</evidence>
<feature type="transmembrane region" description="Helical" evidence="8">
    <location>
        <begin position="68"/>
        <end position="85"/>
    </location>
</feature>
<feature type="transmembrane region" description="Helical" evidence="8">
    <location>
        <begin position="295"/>
        <end position="313"/>
    </location>
</feature>
<evidence type="ECO:0000313" key="12">
    <source>
        <dbReference type="Proteomes" id="UP000250245"/>
    </source>
</evidence>
<dbReference type="Pfam" id="PF00005">
    <property type="entry name" value="ABC_tran"/>
    <property type="match status" value="1"/>
</dbReference>
<dbReference type="SMART" id="SM00382">
    <property type="entry name" value="AAA"/>
    <property type="match status" value="1"/>
</dbReference>
<evidence type="ECO:0000256" key="5">
    <source>
        <dbReference type="ARBA" id="ARBA00022989"/>
    </source>
</evidence>
<dbReference type="PROSITE" id="PS50929">
    <property type="entry name" value="ABC_TM1F"/>
    <property type="match status" value="1"/>
</dbReference>
<evidence type="ECO:0000256" key="3">
    <source>
        <dbReference type="ARBA" id="ARBA00022741"/>
    </source>
</evidence>
<evidence type="ECO:0000259" key="9">
    <source>
        <dbReference type="PROSITE" id="PS50893"/>
    </source>
</evidence>
<dbReference type="GO" id="GO:0005524">
    <property type="term" value="F:ATP binding"/>
    <property type="evidence" value="ECO:0007669"/>
    <property type="project" value="UniProtKB-KW"/>
</dbReference>
<feature type="transmembrane region" description="Helical" evidence="8">
    <location>
        <begin position="205"/>
        <end position="225"/>
    </location>
</feature>
<keyword evidence="5 8" id="KW-1133">Transmembrane helix</keyword>
<dbReference type="EMBL" id="UASJ01000001">
    <property type="protein sequence ID" value="SQB64708.1"/>
    <property type="molecule type" value="Genomic_DNA"/>
</dbReference>
<dbReference type="Proteomes" id="UP000250245">
    <property type="component" value="Unassembled WGS sequence"/>
</dbReference>
<reference evidence="11 12" key="1">
    <citation type="submission" date="2018-06" db="EMBL/GenBank/DDBJ databases">
        <authorList>
            <consortium name="Pathogen Informatics"/>
            <person name="Doyle S."/>
        </authorList>
    </citation>
    <scope>NUCLEOTIDE SEQUENCE [LARGE SCALE GENOMIC DNA]</scope>
    <source>
        <strain evidence="11 12">NCTC11820</strain>
    </source>
</reference>
<dbReference type="SUPFAM" id="SSF90123">
    <property type="entry name" value="ABC transporter transmembrane region"/>
    <property type="match status" value="1"/>
</dbReference>
<dbReference type="InterPro" id="IPR036640">
    <property type="entry name" value="ABC1_TM_sf"/>
</dbReference>
<dbReference type="GO" id="GO:0005886">
    <property type="term" value="C:plasma membrane"/>
    <property type="evidence" value="ECO:0007669"/>
    <property type="project" value="UniProtKB-SubCell"/>
</dbReference>
<keyword evidence="6 8" id="KW-0472">Membrane</keyword>
<protein>
    <submittedName>
        <fullName evidence="11">Probable ABC transporter ATP-binding protein HI_0664</fullName>
    </submittedName>
</protein>
<feature type="domain" description="ABC transporter" evidence="9">
    <location>
        <begin position="381"/>
        <end position="625"/>
    </location>
</feature>
<dbReference type="SUPFAM" id="SSF52540">
    <property type="entry name" value="P-loop containing nucleoside triphosphate hydrolases"/>
    <property type="match status" value="1"/>
</dbReference>
<dbReference type="AlphaFoldDB" id="A0A2X2YEJ8"/>
<evidence type="ECO:0000256" key="2">
    <source>
        <dbReference type="ARBA" id="ARBA00022692"/>
    </source>
</evidence>
<evidence type="ECO:0000313" key="11">
    <source>
        <dbReference type="EMBL" id="SQB64708.1"/>
    </source>
</evidence>
<evidence type="ECO:0000256" key="6">
    <source>
        <dbReference type="ARBA" id="ARBA00023136"/>
    </source>
</evidence>
<dbReference type="InterPro" id="IPR039421">
    <property type="entry name" value="Type_1_exporter"/>
</dbReference>
<feature type="transmembrane region" description="Helical" evidence="8">
    <location>
        <begin position="174"/>
        <end position="199"/>
    </location>
</feature>
<dbReference type="Gene3D" id="1.20.1560.10">
    <property type="entry name" value="ABC transporter type 1, transmembrane domain"/>
    <property type="match status" value="1"/>
</dbReference>
<keyword evidence="2 8" id="KW-0812">Transmembrane</keyword>
<accession>A0A2X2YEJ8</accession>
<evidence type="ECO:0000256" key="4">
    <source>
        <dbReference type="ARBA" id="ARBA00022840"/>
    </source>
</evidence>
<dbReference type="GO" id="GO:0015421">
    <property type="term" value="F:ABC-type oligopeptide transporter activity"/>
    <property type="evidence" value="ECO:0007669"/>
    <property type="project" value="TreeGrafter"/>
</dbReference>
<feature type="compositionally biased region" description="Polar residues" evidence="7">
    <location>
        <begin position="9"/>
        <end position="25"/>
    </location>
</feature>
<keyword evidence="4 11" id="KW-0067">ATP-binding</keyword>
<feature type="region of interest" description="Disordered" evidence="7">
    <location>
        <begin position="1"/>
        <end position="31"/>
    </location>
</feature>
<dbReference type="InterPro" id="IPR011527">
    <property type="entry name" value="ABC1_TM_dom"/>
</dbReference>
<sequence length="625" mass="66677">MKPVEHASDLTNTAPALSCQSDSTPSSAGGSAEAAVGVRSVIRWLLSSTRSVLGPLAGSAMARLVDQILGIVLFAVPAVLLVNLVKSYLDCGCIHSSFANVGGLVTIMTGTALLKGLARYLEQYWGHLVAFKALELLRAQAYRAIFPQAPAIVTDNHSGDLLSRLTKDIDRIEVFFAHTFAPALTAFLIPSIVIVATFAVAPWQIGVTVAGILIVGLLIPWLGIYSGHLAARKKLAARGRVAVDVTDSLGGLAEVVGYGLCNARLTGSDKLGEALVQASLQEASKSAFRGAFLSAWRMAAVLILLAVGAPLYQAEALGMAAWIAIIFAVLRCWDGFNAVVDFGTELNTSLAAARRVYQLTHAGLELCEGTEDVPQTTPVAVEFSNVSFRYPESTHTISQTNPTPGTIAQVSLKLAPSSWTALVGATGSGKSTLARLLLRFYDPDTGTVRLDGRSLRDYRLASLRDAVSLVNAESTIFDMTIAENLRLSRPQASDQQLWWALAMAGLDEEVKAMSGGLQHRVASQGTDLSGGQRQRLSLARALLRQSQVLILDEHTAHLPPSLASGINDNLRAMVPRPTVLEITHNLDQIAQADWVAVLDLGHIVEQGKPEDLLANPESALRHLRG</sequence>
<dbReference type="PANTHER" id="PTHR43394:SF1">
    <property type="entry name" value="ATP-BINDING CASSETTE SUB-FAMILY B MEMBER 10, MITOCHONDRIAL"/>
    <property type="match status" value="1"/>
</dbReference>
<dbReference type="Gene3D" id="3.40.50.300">
    <property type="entry name" value="P-loop containing nucleotide triphosphate hydrolases"/>
    <property type="match status" value="1"/>
</dbReference>
<dbReference type="InterPro" id="IPR003593">
    <property type="entry name" value="AAA+_ATPase"/>
</dbReference>
<dbReference type="InterPro" id="IPR017871">
    <property type="entry name" value="ABC_transporter-like_CS"/>
</dbReference>
<keyword evidence="3" id="KW-0547">Nucleotide-binding</keyword>
<evidence type="ECO:0000259" key="10">
    <source>
        <dbReference type="PROSITE" id="PS50929"/>
    </source>
</evidence>
<dbReference type="InterPro" id="IPR003439">
    <property type="entry name" value="ABC_transporter-like_ATP-bd"/>
</dbReference>
<dbReference type="GO" id="GO:0016887">
    <property type="term" value="F:ATP hydrolysis activity"/>
    <property type="evidence" value="ECO:0007669"/>
    <property type="project" value="InterPro"/>
</dbReference>
<gene>
    <name evidence="11" type="ORF">NCTC11820_01060</name>
</gene>
<organism evidence="11 12">
    <name type="scientific">Mobiluncus curtisii</name>
    <dbReference type="NCBI Taxonomy" id="2051"/>
    <lineage>
        <taxon>Bacteria</taxon>
        <taxon>Bacillati</taxon>
        <taxon>Actinomycetota</taxon>
        <taxon>Actinomycetes</taxon>
        <taxon>Actinomycetales</taxon>
        <taxon>Actinomycetaceae</taxon>
        <taxon>Mobiluncus</taxon>
    </lineage>
</organism>
<dbReference type="PROSITE" id="PS50893">
    <property type="entry name" value="ABC_TRANSPORTER_2"/>
    <property type="match status" value="1"/>
</dbReference>
<evidence type="ECO:0000256" key="8">
    <source>
        <dbReference type="SAM" id="Phobius"/>
    </source>
</evidence>
<feature type="domain" description="ABC transmembrane type-1" evidence="10">
    <location>
        <begin position="68"/>
        <end position="348"/>
    </location>
</feature>
<evidence type="ECO:0000256" key="1">
    <source>
        <dbReference type="ARBA" id="ARBA00004651"/>
    </source>
</evidence>